<protein>
    <submittedName>
        <fullName evidence="3">Uncharacterized protein</fullName>
    </submittedName>
</protein>
<keyword evidence="2" id="KW-0812">Transmembrane</keyword>
<sequence length="123" mass="13985">MRAKKTRKLIDAIISSWLVVRRKKSECVTVTFCPAAMMRPRYTLLPSSDENVVRGTTTPSSANFDDDEEERLTRPPRIIYPHNPRFDRPPPPTWQRVALVLAIIIAAGLAVWLQNGFWIGAII</sequence>
<keyword evidence="2" id="KW-1133">Transmembrane helix</keyword>
<comment type="caution">
    <text evidence="3">The sequence shown here is derived from an EMBL/GenBank/DDBJ whole genome shotgun (WGS) entry which is preliminary data.</text>
</comment>
<keyword evidence="2" id="KW-0472">Membrane</keyword>
<organism evidence="3 4">
    <name type="scientific">Mycena alexandri</name>
    <dbReference type="NCBI Taxonomy" id="1745969"/>
    <lineage>
        <taxon>Eukaryota</taxon>
        <taxon>Fungi</taxon>
        <taxon>Dikarya</taxon>
        <taxon>Basidiomycota</taxon>
        <taxon>Agaricomycotina</taxon>
        <taxon>Agaricomycetes</taxon>
        <taxon>Agaricomycetidae</taxon>
        <taxon>Agaricales</taxon>
        <taxon>Marasmiineae</taxon>
        <taxon>Mycenaceae</taxon>
        <taxon>Mycena</taxon>
    </lineage>
</organism>
<dbReference type="AlphaFoldDB" id="A0AAD6SYC1"/>
<evidence type="ECO:0000313" key="3">
    <source>
        <dbReference type="EMBL" id="KAJ7036316.1"/>
    </source>
</evidence>
<gene>
    <name evidence="3" type="ORF">C8F04DRAFT_1258169</name>
</gene>
<dbReference type="EMBL" id="JARJCM010000044">
    <property type="protein sequence ID" value="KAJ7036316.1"/>
    <property type="molecule type" value="Genomic_DNA"/>
</dbReference>
<keyword evidence="4" id="KW-1185">Reference proteome</keyword>
<feature type="transmembrane region" description="Helical" evidence="2">
    <location>
        <begin position="97"/>
        <end position="119"/>
    </location>
</feature>
<evidence type="ECO:0000313" key="4">
    <source>
        <dbReference type="Proteomes" id="UP001218188"/>
    </source>
</evidence>
<name>A0AAD6SYC1_9AGAR</name>
<evidence type="ECO:0000256" key="2">
    <source>
        <dbReference type="SAM" id="Phobius"/>
    </source>
</evidence>
<proteinExistence type="predicted"/>
<reference evidence="3" key="1">
    <citation type="submission" date="2023-03" db="EMBL/GenBank/DDBJ databases">
        <title>Massive genome expansion in bonnet fungi (Mycena s.s.) driven by repeated elements and novel gene families across ecological guilds.</title>
        <authorList>
            <consortium name="Lawrence Berkeley National Laboratory"/>
            <person name="Harder C.B."/>
            <person name="Miyauchi S."/>
            <person name="Viragh M."/>
            <person name="Kuo A."/>
            <person name="Thoen E."/>
            <person name="Andreopoulos B."/>
            <person name="Lu D."/>
            <person name="Skrede I."/>
            <person name="Drula E."/>
            <person name="Henrissat B."/>
            <person name="Morin E."/>
            <person name="Kohler A."/>
            <person name="Barry K."/>
            <person name="LaButti K."/>
            <person name="Morin E."/>
            <person name="Salamov A."/>
            <person name="Lipzen A."/>
            <person name="Mereny Z."/>
            <person name="Hegedus B."/>
            <person name="Baldrian P."/>
            <person name="Stursova M."/>
            <person name="Weitz H."/>
            <person name="Taylor A."/>
            <person name="Grigoriev I.V."/>
            <person name="Nagy L.G."/>
            <person name="Martin F."/>
            <person name="Kauserud H."/>
        </authorList>
    </citation>
    <scope>NUCLEOTIDE SEQUENCE</scope>
    <source>
        <strain evidence="3">CBHHK200</strain>
    </source>
</reference>
<accession>A0AAD6SYC1</accession>
<feature type="region of interest" description="Disordered" evidence="1">
    <location>
        <begin position="49"/>
        <end position="71"/>
    </location>
</feature>
<dbReference type="Proteomes" id="UP001218188">
    <property type="component" value="Unassembled WGS sequence"/>
</dbReference>
<feature type="compositionally biased region" description="Polar residues" evidence="1">
    <location>
        <begin position="49"/>
        <end position="63"/>
    </location>
</feature>
<evidence type="ECO:0000256" key="1">
    <source>
        <dbReference type="SAM" id="MobiDB-lite"/>
    </source>
</evidence>